<reference evidence="1" key="1">
    <citation type="journal article" date="2018" name="Antonie Van Leeuwenhoek">
        <title>Proteinivorax hydrogeniformans sp. nov., an anaerobic, haloalkaliphilic bacterium fermenting proteinaceous compounds with high hydrogen production.</title>
        <authorList>
            <person name="Boltyanskaya Y."/>
            <person name="Detkova E."/>
            <person name="Pimenov N."/>
            <person name="Kevbrin V."/>
        </authorList>
    </citation>
    <scope>NUCLEOTIDE SEQUENCE</scope>
    <source>
        <strain evidence="1">Z-710</strain>
    </source>
</reference>
<dbReference type="AlphaFoldDB" id="A0AAU8HS90"/>
<organism evidence="1">
    <name type="scientific">Proteinivorax hydrogeniformans</name>
    <dbReference type="NCBI Taxonomy" id="1826727"/>
    <lineage>
        <taxon>Bacteria</taxon>
        <taxon>Bacillati</taxon>
        <taxon>Bacillota</taxon>
        <taxon>Clostridia</taxon>
        <taxon>Eubacteriales</taxon>
        <taxon>Proteinivoracaceae</taxon>
        <taxon>Proteinivorax</taxon>
    </lineage>
</organism>
<reference evidence="1" key="2">
    <citation type="submission" date="2024-06" db="EMBL/GenBank/DDBJ databases">
        <authorList>
            <person name="Petrova K.O."/>
            <person name="Toshchakov S.V."/>
            <person name="Boltjanskaja Y.V."/>
            <person name="Kevbrin V.V."/>
        </authorList>
    </citation>
    <scope>NUCLEOTIDE SEQUENCE</scope>
    <source>
        <strain evidence="1">Z-710</strain>
    </source>
</reference>
<accession>A0AAU8HS90</accession>
<name>A0AAU8HS90_9FIRM</name>
<sequence length="78" mass="8842">MKRHAKTIKPDKTDCFAYHPDKCIALTKKNCDGCRFYKTSAEVKADREKAMAKIRTLDIETQERIARAYFGGGKDGSL</sequence>
<gene>
    <name evidence="1" type="ORF">PRVXH_002311</name>
</gene>
<dbReference type="EMBL" id="CP159485">
    <property type="protein sequence ID" value="XCI28354.1"/>
    <property type="molecule type" value="Genomic_DNA"/>
</dbReference>
<dbReference type="RefSeq" id="WP_353892920.1">
    <property type="nucleotide sequence ID" value="NZ_CP159485.1"/>
</dbReference>
<proteinExistence type="predicted"/>
<evidence type="ECO:0000313" key="1">
    <source>
        <dbReference type="EMBL" id="XCI28354.1"/>
    </source>
</evidence>
<protein>
    <submittedName>
        <fullName evidence="1">Uncharacterized protein</fullName>
    </submittedName>
</protein>